<comment type="function">
    <text evidence="9">Part of the twin-arginine translocation (Tat) system that transports large folded proteins containing a characteristic twin-arginine motif in their signal peptide across membranes. TatA could form the protein-conducting channel of the Tat system.</text>
</comment>
<evidence type="ECO:0000256" key="8">
    <source>
        <dbReference type="ARBA" id="ARBA00023136"/>
    </source>
</evidence>
<evidence type="ECO:0000256" key="9">
    <source>
        <dbReference type="HAMAP-Rule" id="MF_00236"/>
    </source>
</evidence>
<comment type="caution">
    <text evidence="11">The sequence shown here is derived from an EMBL/GenBank/DDBJ whole genome shotgun (WGS) entry which is preliminary data.</text>
</comment>
<comment type="subcellular location">
    <subcellularLocation>
        <location evidence="1 9">Cell membrane</location>
        <topology evidence="1 9">Single-pass membrane protein</topology>
    </subcellularLocation>
</comment>
<dbReference type="AlphaFoldDB" id="A0A418VGI8"/>
<dbReference type="Gene3D" id="1.20.5.3310">
    <property type="match status" value="1"/>
</dbReference>
<dbReference type="NCBIfam" id="TIGR01411">
    <property type="entry name" value="tatAE"/>
    <property type="match status" value="1"/>
</dbReference>
<keyword evidence="2 9" id="KW-0813">Transport</keyword>
<comment type="similarity">
    <text evidence="9">Belongs to the TatA/E family.</text>
</comment>
<organism evidence="11 12">
    <name type="scientific">Deinococcus cavernae</name>
    <dbReference type="NCBI Taxonomy" id="2320857"/>
    <lineage>
        <taxon>Bacteria</taxon>
        <taxon>Thermotogati</taxon>
        <taxon>Deinococcota</taxon>
        <taxon>Deinococci</taxon>
        <taxon>Deinococcales</taxon>
        <taxon>Deinococcaceae</taxon>
        <taxon>Deinococcus</taxon>
    </lineage>
</organism>
<evidence type="ECO:0000256" key="6">
    <source>
        <dbReference type="ARBA" id="ARBA00022989"/>
    </source>
</evidence>
<dbReference type="HAMAP" id="MF_00236">
    <property type="entry name" value="TatA_E"/>
    <property type="match status" value="1"/>
</dbReference>
<dbReference type="RefSeq" id="WP_119760478.1">
    <property type="nucleotide sequence ID" value="NZ_QYUJ01000006.1"/>
</dbReference>
<dbReference type="InterPro" id="IPR003369">
    <property type="entry name" value="TatA/B/E"/>
</dbReference>
<feature type="transmembrane region" description="Helical" evidence="9">
    <location>
        <begin position="6"/>
        <end position="24"/>
    </location>
</feature>
<sequence length="72" mass="7760">MPFGPLEIILLLVVVVFIFGAGKLPQMMKGLGQGVREFKREAHESPAPAPLSSQVVPPKPEVPSASPVTERR</sequence>
<evidence type="ECO:0000256" key="3">
    <source>
        <dbReference type="ARBA" id="ARBA00022475"/>
    </source>
</evidence>
<dbReference type="PANTHER" id="PTHR42982:SF8">
    <property type="entry name" value="SEC-INDEPENDENT PROTEIN TRANSLOCASE PROTEIN TATA"/>
    <property type="match status" value="1"/>
</dbReference>
<evidence type="ECO:0000313" key="12">
    <source>
        <dbReference type="Proteomes" id="UP000286287"/>
    </source>
</evidence>
<name>A0A418VGI8_9DEIO</name>
<dbReference type="EMBL" id="QYUJ01000006">
    <property type="protein sequence ID" value="RJF75236.1"/>
    <property type="molecule type" value="Genomic_DNA"/>
</dbReference>
<keyword evidence="12" id="KW-1185">Reference proteome</keyword>
<evidence type="ECO:0000256" key="5">
    <source>
        <dbReference type="ARBA" id="ARBA00022927"/>
    </source>
</evidence>
<keyword evidence="3 9" id="KW-1003">Cell membrane</keyword>
<dbReference type="PANTHER" id="PTHR42982">
    <property type="entry name" value="SEC-INDEPENDENT PROTEIN TRANSLOCASE PROTEIN TATA"/>
    <property type="match status" value="1"/>
</dbReference>
<dbReference type="Proteomes" id="UP000286287">
    <property type="component" value="Unassembled WGS sequence"/>
</dbReference>
<dbReference type="GO" id="GO:0008320">
    <property type="term" value="F:protein transmembrane transporter activity"/>
    <property type="evidence" value="ECO:0007669"/>
    <property type="project" value="UniProtKB-UniRule"/>
</dbReference>
<dbReference type="InterPro" id="IPR006312">
    <property type="entry name" value="TatA/E"/>
</dbReference>
<dbReference type="GO" id="GO:0043953">
    <property type="term" value="P:protein transport by the Tat complex"/>
    <property type="evidence" value="ECO:0007669"/>
    <property type="project" value="UniProtKB-UniRule"/>
</dbReference>
<evidence type="ECO:0000256" key="1">
    <source>
        <dbReference type="ARBA" id="ARBA00004162"/>
    </source>
</evidence>
<dbReference type="GO" id="GO:0033281">
    <property type="term" value="C:TAT protein transport complex"/>
    <property type="evidence" value="ECO:0007669"/>
    <property type="project" value="UniProtKB-UniRule"/>
</dbReference>
<evidence type="ECO:0000256" key="2">
    <source>
        <dbReference type="ARBA" id="ARBA00022448"/>
    </source>
</evidence>
<keyword evidence="8 9" id="KW-0472">Membrane</keyword>
<keyword evidence="7 9" id="KW-0811">Translocation</keyword>
<keyword evidence="5 9" id="KW-0653">Protein transport</keyword>
<evidence type="ECO:0000256" key="10">
    <source>
        <dbReference type="SAM" id="MobiDB-lite"/>
    </source>
</evidence>
<evidence type="ECO:0000313" key="11">
    <source>
        <dbReference type="EMBL" id="RJF75236.1"/>
    </source>
</evidence>
<accession>A0A418VGI8</accession>
<comment type="subunit">
    <text evidence="9">Forms a complex with TatC.</text>
</comment>
<keyword evidence="6 9" id="KW-1133">Transmembrane helix</keyword>
<evidence type="ECO:0000256" key="4">
    <source>
        <dbReference type="ARBA" id="ARBA00022692"/>
    </source>
</evidence>
<reference evidence="11 12" key="1">
    <citation type="submission" date="2018-09" db="EMBL/GenBank/DDBJ databases">
        <authorList>
            <person name="Zhu H."/>
        </authorList>
    </citation>
    <scope>NUCLEOTIDE SEQUENCE [LARGE SCALE GENOMIC DNA]</scope>
    <source>
        <strain evidence="11 12">K2S05-167</strain>
    </source>
</reference>
<feature type="region of interest" description="Disordered" evidence="10">
    <location>
        <begin position="39"/>
        <end position="72"/>
    </location>
</feature>
<dbReference type="Pfam" id="PF02416">
    <property type="entry name" value="TatA_B_E"/>
    <property type="match status" value="1"/>
</dbReference>
<proteinExistence type="inferred from homology"/>
<evidence type="ECO:0000256" key="7">
    <source>
        <dbReference type="ARBA" id="ARBA00023010"/>
    </source>
</evidence>
<gene>
    <name evidence="9" type="primary">tatA</name>
    <name evidence="11" type="ORF">D3875_01640</name>
</gene>
<dbReference type="OrthoDB" id="72155at2"/>
<keyword evidence="4 9" id="KW-0812">Transmembrane</keyword>
<protein>
    <recommendedName>
        <fullName evidence="9">Sec-independent protein translocase protein TatA</fullName>
    </recommendedName>
</protein>